<gene>
    <name evidence="2" type="ORF">QG37_04243</name>
</gene>
<protein>
    <submittedName>
        <fullName evidence="2">Uncharacterized protein</fullName>
    </submittedName>
</protein>
<organism evidence="2 3">
    <name type="scientific">Candidozyma auris</name>
    <name type="common">Yeast</name>
    <name type="synonym">Candida auris</name>
    <dbReference type="NCBI Taxonomy" id="498019"/>
    <lineage>
        <taxon>Eukaryota</taxon>
        <taxon>Fungi</taxon>
        <taxon>Dikarya</taxon>
        <taxon>Ascomycota</taxon>
        <taxon>Saccharomycotina</taxon>
        <taxon>Pichiomycetes</taxon>
        <taxon>Metschnikowiaceae</taxon>
        <taxon>Candidozyma</taxon>
    </lineage>
</organism>
<dbReference type="EMBL" id="LGST01000029">
    <property type="protein sequence ID" value="KND98898.1"/>
    <property type="molecule type" value="Genomic_DNA"/>
</dbReference>
<dbReference type="AlphaFoldDB" id="A0A0L0NY26"/>
<accession>A0A0L0NY26</accession>
<dbReference type="VEuPathDB" id="FungiDB:QG37_04243"/>
<dbReference type="Proteomes" id="UP000037122">
    <property type="component" value="Unassembled WGS sequence"/>
</dbReference>
<proteinExistence type="predicted"/>
<feature type="region of interest" description="Disordered" evidence="1">
    <location>
        <begin position="1"/>
        <end position="36"/>
    </location>
</feature>
<evidence type="ECO:0000313" key="3">
    <source>
        <dbReference type="Proteomes" id="UP000037122"/>
    </source>
</evidence>
<name>A0A0L0NY26_CANAR</name>
<sequence length="74" mass="8338">MKNCRTDGNPADHGKRARATKRGTENDGRCPVRAKRGPKWLRESMVVVQKRWALSTGAVKALARGNIRRQLQLL</sequence>
<reference evidence="3" key="1">
    <citation type="journal article" date="2015" name="BMC Genomics">
        <title>Draft genome of a commonly misdiagnosed multidrug resistant pathogen Candida auris.</title>
        <authorList>
            <person name="Chatterjee S."/>
            <person name="Alampalli S.V."/>
            <person name="Nageshan R.K."/>
            <person name="Chettiar S.T."/>
            <person name="Joshi S."/>
            <person name="Tatu U.S."/>
        </authorList>
    </citation>
    <scope>NUCLEOTIDE SEQUENCE [LARGE SCALE GENOMIC DNA]</scope>
    <source>
        <strain evidence="3">6684</strain>
    </source>
</reference>
<comment type="caution">
    <text evidence="2">The sequence shown here is derived from an EMBL/GenBank/DDBJ whole genome shotgun (WGS) entry which is preliminary data.</text>
</comment>
<evidence type="ECO:0000313" key="2">
    <source>
        <dbReference type="EMBL" id="KND98898.1"/>
    </source>
</evidence>
<evidence type="ECO:0000256" key="1">
    <source>
        <dbReference type="SAM" id="MobiDB-lite"/>
    </source>
</evidence>